<evidence type="ECO:0000256" key="1">
    <source>
        <dbReference type="ARBA" id="ARBA00022630"/>
    </source>
</evidence>
<keyword evidence="1" id="KW-0285">Flavoprotein</keyword>
<evidence type="ECO:0000259" key="5">
    <source>
        <dbReference type="Pfam" id="PF00296"/>
    </source>
</evidence>
<protein>
    <submittedName>
        <fullName evidence="7">Uncharacterized protein Mb0978c</fullName>
    </submittedName>
</protein>
<dbReference type="Gene3D" id="3.20.20.30">
    <property type="entry name" value="Luciferase-like domain"/>
    <property type="match status" value="1"/>
</dbReference>
<name>A0AA35RV75_GEOBA</name>
<evidence type="ECO:0000313" key="7">
    <source>
        <dbReference type="EMBL" id="CAI8018299.1"/>
    </source>
</evidence>
<dbReference type="SUPFAM" id="SSF54909">
    <property type="entry name" value="Dimeric alpha+beta barrel"/>
    <property type="match status" value="2"/>
</dbReference>
<reference evidence="7" key="1">
    <citation type="submission" date="2023-03" db="EMBL/GenBank/DDBJ databases">
        <authorList>
            <person name="Steffen K."/>
            <person name="Cardenas P."/>
        </authorList>
    </citation>
    <scope>NUCLEOTIDE SEQUENCE</scope>
</reference>
<dbReference type="InterPro" id="IPR011008">
    <property type="entry name" value="Dimeric_a/b-barrel"/>
</dbReference>
<evidence type="ECO:0000313" key="8">
    <source>
        <dbReference type="Proteomes" id="UP001174909"/>
    </source>
</evidence>
<feature type="domain" description="NIPSNAP" evidence="6">
    <location>
        <begin position="109"/>
        <end position="188"/>
    </location>
</feature>
<evidence type="ECO:0000259" key="6">
    <source>
        <dbReference type="Pfam" id="PF07978"/>
    </source>
</evidence>
<dbReference type="AlphaFoldDB" id="A0AA35RV75"/>
<organism evidence="7 8">
    <name type="scientific">Geodia barretti</name>
    <name type="common">Barrett's horny sponge</name>
    <dbReference type="NCBI Taxonomy" id="519541"/>
    <lineage>
        <taxon>Eukaryota</taxon>
        <taxon>Metazoa</taxon>
        <taxon>Porifera</taxon>
        <taxon>Demospongiae</taxon>
        <taxon>Heteroscleromorpha</taxon>
        <taxon>Tetractinellida</taxon>
        <taxon>Astrophorina</taxon>
        <taxon>Geodiidae</taxon>
        <taxon>Geodia</taxon>
    </lineage>
</organism>
<keyword evidence="4" id="KW-0503">Monooxygenase</keyword>
<gene>
    <name evidence="7" type="ORF">GBAR_LOCUS11090</name>
</gene>
<dbReference type="Pfam" id="PF07978">
    <property type="entry name" value="NIPSNAP"/>
    <property type="match status" value="2"/>
</dbReference>
<dbReference type="InterPro" id="IPR050172">
    <property type="entry name" value="SsuD_RutA_monooxygenase"/>
</dbReference>
<evidence type="ECO:0000256" key="4">
    <source>
        <dbReference type="ARBA" id="ARBA00023033"/>
    </source>
</evidence>
<comment type="caution">
    <text evidence="7">The sequence shown here is derived from an EMBL/GenBank/DDBJ whole genome shotgun (WGS) entry which is preliminary data.</text>
</comment>
<evidence type="ECO:0000256" key="3">
    <source>
        <dbReference type="ARBA" id="ARBA00023002"/>
    </source>
</evidence>
<dbReference type="NCBIfam" id="TIGR03619">
    <property type="entry name" value="F420_Rv2161c"/>
    <property type="match status" value="1"/>
</dbReference>
<dbReference type="Pfam" id="PF00296">
    <property type="entry name" value="Bac_luciferase"/>
    <property type="match status" value="1"/>
</dbReference>
<dbReference type="InterPro" id="IPR019921">
    <property type="entry name" value="Lucif-like_OxRdtase_Rv2161c"/>
</dbReference>
<accession>A0AA35RV75</accession>
<dbReference type="Gene3D" id="3.30.70.100">
    <property type="match status" value="2"/>
</dbReference>
<keyword evidence="8" id="KW-1185">Reference proteome</keyword>
<sequence length="441" mass="49841">MIYEVRTYDLKPGGVPIFEEAFGKALPHREKYSKLAAFFHTEIGPLNQVIHIWPYENLDERNEVRAEAGKDPNWPPDSQGTILHMESEIFNPAPFMRPMGGGQKQGNVYEMRIYEYQNGAMPKVLDIWSAAIEHREKFSPLAAGMYSDIGGLNKWVHIWPYKDLGERDKIRAEASATPHWPPPTREFLVNQETKNTRRYPPAPRHPWPGSPDGTIPQMYYECVDPFVALGRASAVTSTLKLGTGICLVPERNPILLAKEIATLDYFSNGRFLFGIGTGWLREETELFGIEFSQRIGYTRESIEAMKELWTKETGEFHGRYIDFPPIYSSPKPVQKPHPPVLIGGTAPNVARRVVAWGDGWMPNRVAPEQLKATREEIVRLAQEAGRDPHQIEVSVFGLPADPEILKAYEEAGATRAMVFAESAPRDQALRQLDDYASKLLA</sequence>
<proteinExistence type="predicted"/>
<dbReference type="InterPro" id="IPR012577">
    <property type="entry name" value="NIPSNAP"/>
</dbReference>
<dbReference type="PANTHER" id="PTHR42847">
    <property type="entry name" value="ALKANESULFONATE MONOOXYGENASE"/>
    <property type="match status" value="1"/>
</dbReference>
<dbReference type="GO" id="GO:0008726">
    <property type="term" value="F:alkanesulfonate monooxygenase activity"/>
    <property type="evidence" value="ECO:0007669"/>
    <property type="project" value="TreeGrafter"/>
</dbReference>
<dbReference type="InterPro" id="IPR011251">
    <property type="entry name" value="Luciferase-like_dom"/>
</dbReference>
<dbReference type="PANTHER" id="PTHR42847:SF4">
    <property type="entry name" value="ALKANESULFONATE MONOOXYGENASE-RELATED"/>
    <property type="match status" value="1"/>
</dbReference>
<dbReference type="Proteomes" id="UP001174909">
    <property type="component" value="Unassembled WGS sequence"/>
</dbReference>
<dbReference type="SUPFAM" id="SSF51679">
    <property type="entry name" value="Bacterial luciferase-like"/>
    <property type="match status" value="1"/>
</dbReference>
<dbReference type="GO" id="GO:0046306">
    <property type="term" value="P:alkanesulfonate catabolic process"/>
    <property type="evidence" value="ECO:0007669"/>
    <property type="project" value="TreeGrafter"/>
</dbReference>
<evidence type="ECO:0000256" key="2">
    <source>
        <dbReference type="ARBA" id="ARBA00022643"/>
    </source>
</evidence>
<dbReference type="InterPro" id="IPR036661">
    <property type="entry name" value="Luciferase-like_sf"/>
</dbReference>
<keyword evidence="3" id="KW-0560">Oxidoreductase</keyword>
<feature type="domain" description="NIPSNAP" evidence="6">
    <location>
        <begin position="3"/>
        <end position="95"/>
    </location>
</feature>
<feature type="domain" description="Luciferase-like" evidence="5">
    <location>
        <begin position="221"/>
        <end position="399"/>
    </location>
</feature>
<dbReference type="EMBL" id="CASHTH010001687">
    <property type="protein sequence ID" value="CAI8018299.1"/>
    <property type="molecule type" value="Genomic_DNA"/>
</dbReference>
<keyword evidence="2" id="KW-0288">FMN</keyword>